<feature type="coiled-coil region" evidence="1">
    <location>
        <begin position="62"/>
        <end position="114"/>
    </location>
</feature>
<organism evidence="5">
    <name type="scientific">Noctiluca scintillans</name>
    <name type="common">Sea sparkle</name>
    <name type="synonym">Red tide dinoflagellate</name>
    <dbReference type="NCBI Taxonomy" id="2966"/>
    <lineage>
        <taxon>Eukaryota</taxon>
        <taxon>Sar</taxon>
        <taxon>Alveolata</taxon>
        <taxon>Dinophyceae</taxon>
        <taxon>Noctilucales</taxon>
        <taxon>Noctilucaceae</taxon>
        <taxon>Noctiluca</taxon>
    </lineage>
</organism>
<gene>
    <name evidence="4" type="ORF">NSCI0253_LOCUS23282</name>
    <name evidence="5" type="ORF">NSCI0253_LOCUS23283</name>
</gene>
<name>A0A6T8ZUN3_NOCSC</name>
<keyword evidence="3" id="KW-0732">Signal</keyword>
<feature type="chain" id="PRO_5036393720" evidence="3">
    <location>
        <begin position="23"/>
        <end position="350"/>
    </location>
</feature>
<proteinExistence type="predicted"/>
<dbReference type="AlphaFoldDB" id="A0A6T8ZUN3"/>
<protein>
    <submittedName>
        <fullName evidence="5">Uncharacterized protein</fullName>
    </submittedName>
</protein>
<dbReference type="EMBL" id="HBFQ01033128">
    <property type="protein sequence ID" value="CAD8848932.1"/>
    <property type="molecule type" value="Transcribed_RNA"/>
</dbReference>
<feature type="region of interest" description="Disordered" evidence="2">
    <location>
        <begin position="198"/>
        <end position="222"/>
    </location>
</feature>
<evidence type="ECO:0000256" key="2">
    <source>
        <dbReference type="SAM" id="MobiDB-lite"/>
    </source>
</evidence>
<accession>A0A6T8ZUN3</accession>
<sequence>MGLNRALKWFVFSPLWVVAVRYNEEFDQFHRLKHRVEARQRVNANVKNTEVPEELSAVLARLQKAKTLLDAKLQEQADAKAKGVMLSTEDRHALSDAQQDAAVAQKEMHEIRARVGVNTATLRAAQSEVRTASSPPQEELTTAQQRFEKANQMLEVKMREQAEAMAKGLAWSTEQRMAVSEAQADAAKAQNEVKELRAQLAGNPKKVTERPTDASNSPESTDNFLARMADGVREASLAMHDAQEALAEQAARVEEVAEIASAATLVAQKQKLKELHEKASIAQHVLGTFTHAVERQRRPSGTDKSKNITPGLRHAMEEAESLQAEAENAALRWLDERLRTRRLQDLQDGK</sequence>
<reference evidence="5" key="1">
    <citation type="submission" date="2021-01" db="EMBL/GenBank/DDBJ databases">
        <authorList>
            <person name="Corre E."/>
            <person name="Pelletier E."/>
            <person name="Niang G."/>
            <person name="Scheremetjew M."/>
            <person name="Finn R."/>
            <person name="Kale V."/>
            <person name="Holt S."/>
            <person name="Cochrane G."/>
            <person name="Meng A."/>
            <person name="Brown T."/>
            <person name="Cohen L."/>
        </authorList>
    </citation>
    <scope>NUCLEOTIDE SEQUENCE</scope>
</reference>
<keyword evidence="1" id="KW-0175">Coiled coil</keyword>
<evidence type="ECO:0000256" key="3">
    <source>
        <dbReference type="SAM" id="SignalP"/>
    </source>
</evidence>
<evidence type="ECO:0000313" key="4">
    <source>
        <dbReference type="EMBL" id="CAD8848932.1"/>
    </source>
</evidence>
<feature type="signal peptide" evidence="3">
    <location>
        <begin position="1"/>
        <end position="22"/>
    </location>
</feature>
<feature type="compositionally biased region" description="Polar residues" evidence="2">
    <location>
        <begin position="213"/>
        <end position="222"/>
    </location>
</feature>
<evidence type="ECO:0000313" key="5">
    <source>
        <dbReference type="EMBL" id="CAD8848933.1"/>
    </source>
</evidence>
<evidence type="ECO:0000256" key="1">
    <source>
        <dbReference type="SAM" id="Coils"/>
    </source>
</evidence>
<dbReference type="EMBL" id="HBFQ01033129">
    <property type="protein sequence ID" value="CAD8848933.1"/>
    <property type="molecule type" value="Transcribed_RNA"/>
</dbReference>